<evidence type="ECO:0008006" key="4">
    <source>
        <dbReference type="Google" id="ProtNLM"/>
    </source>
</evidence>
<keyword evidence="3" id="KW-1185">Reference proteome</keyword>
<sequence>MAAMALVVWILVSLLVAAAVFLVANVMEKRDDDDVRGVRAFLRDFRAGLSRRRRTAAPEPVDTDMDAFFAATVEDAPAYVDADELSGVLQRAQERVSTPFHGTPRAGGPGVRGV</sequence>
<reference evidence="2 3" key="1">
    <citation type="submission" date="2018-03" db="EMBL/GenBank/DDBJ databases">
        <title>Comparative analysis of microorganisms from saline springs in Andes Mountain Range, Colombia.</title>
        <authorList>
            <person name="Rubin E."/>
        </authorList>
    </citation>
    <scope>NUCLEOTIDE SEQUENCE [LARGE SCALE GENOMIC DNA]</scope>
    <source>
        <strain evidence="2 3">CG 23</strain>
    </source>
</reference>
<organism evidence="2 3">
    <name type="scientific">Isoptericola halotolerans</name>
    <dbReference type="NCBI Taxonomy" id="300560"/>
    <lineage>
        <taxon>Bacteria</taxon>
        <taxon>Bacillati</taxon>
        <taxon>Actinomycetota</taxon>
        <taxon>Actinomycetes</taxon>
        <taxon>Micrococcales</taxon>
        <taxon>Promicromonosporaceae</taxon>
        <taxon>Isoptericola</taxon>
    </lineage>
</organism>
<evidence type="ECO:0000313" key="2">
    <source>
        <dbReference type="EMBL" id="PRZ05684.1"/>
    </source>
</evidence>
<keyword evidence="1" id="KW-1133">Transmembrane helix</keyword>
<protein>
    <recommendedName>
        <fullName evidence="4">DivIVA domain-containing protein</fullName>
    </recommendedName>
</protein>
<proteinExistence type="predicted"/>
<gene>
    <name evidence="2" type="ORF">BCL65_107172</name>
</gene>
<accession>A0ABX5ED40</accession>
<evidence type="ECO:0000313" key="3">
    <source>
        <dbReference type="Proteomes" id="UP000239895"/>
    </source>
</evidence>
<feature type="transmembrane region" description="Helical" evidence="1">
    <location>
        <begin position="6"/>
        <end position="27"/>
    </location>
</feature>
<dbReference type="EMBL" id="PVTX01000007">
    <property type="protein sequence ID" value="PRZ05684.1"/>
    <property type="molecule type" value="Genomic_DNA"/>
</dbReference>
<evidence type="ECO:0000256" key="1">
    <source>
        <dbReference type="SAM" id="Phobius"/>
    </source>
</evidence>
<keyword evidence="1" id="KW-0812">Transmembrane</keyword>
<keyword evidence="1" id="KW-0472">Membrane</keyword>
<dbReference type="Proteomes" id="UP000239895">
    <property type="component" value="Unassembled WGS sequence"/>
</dbReference>
<name>A0ABX5ED40_9MICO</name>
<comment type="caution">
    <text evidence="2">The sequence shown here is derived from an EMBL/GenBank/DDBJ whole genome shotgun (WGS) entry which is preliminary data.</text>
</comment>